<reference evidence="13" key="1">
    <citation type="submission" date="2021-01" db="UniProtKB">
        <authorList>
            <consortium name="EnsemblMetazoa"/>
        </authorList>
    </citation>
    <scope>IDENTIFICATION</scope>
    <source>
        <strain evidence="13">DH4</strain>
    </source>
</reference>
<accession>A0A7M7MV47</accession>
<dbReference type="GO" id="GO:0006303">
    <property type="term" value="P:double-strand break repair via nonhomologous end joining"/>
    <property type="evidence" value="ECO:0007669"/>
    <property type="project" value="InterPro"/>
</dbReference>
<keyword evidence="14" id="KW-1185">Reference proteome</keyword>
<keyword evidence="5" id="KW-0378">Hydrolase</keyword>
<dbReference type="GO" id="GO:0043564">
    <property type="term" value="C:Ku70:Ku80 complex"/>
    <property type="evidence" value="ECO:0007669"/>
    <property type="project" value="InterPro"/>
</dbReference>
<dbReference type="OrthoDB" id="30826at2759"/>
<dbReference type="Pfam" id="PF03730">
    <property type="entry name" value="Ku_C"/>
    <property type="match status" value="1"/>
</dbReference>
<evidence type="ECO:0000313" key="14">
    <source>
        <dbReference type="Proteomes" id="UP000005203"/>
    </source>
</evidence>
<feature type="domain" description="Ku" evidence="12">
    <location>
        <begin position="258"/>
        <end position="399"/>
    </location>
</feature>
<dbReference type="InterPro" id="IPR016194">
    <property type="entry name" value="SPOC-like_C_dom_sf"/>
</dbReference>
<dbReference type="PANTHER" id="PTHR12604">
    <property type="entry name" value="KU AUTOANTIGEN DNA HELICASE"/>
    <property type="match status" value="1"/>
</dbReference>
<dbReference type="GO" id="GO:0005524">
    <property type="term" value="F:ATP binding"/>
    <property type="evidence" value="ECO:0007669"/>
    <property type="project" value="UniProtKB-KW"/>
</dbReference>
<evidence type="ECO:0000313" key="15">
    <source>
        <dbReference type="RefSeq" id="XP_026301314.1"/>
    </source>
</evidence>
<dbReference type="PANTHER" id="PTHR12604:SF4">
    <property type="entry name" value="X-RAY REPAIR CROSS-COMPLEMENTING PROTEIN 5"/>
    <property type="match status" value="1"/>
</dbReference>
<dbReference type="InterPro" id="IPR005160">
    <property type="entry name" value="Ku_C"/>
</dbReference>
<dbReference type="GO" id="GO:0000723">
    <property type="term" value="P:telomere maintenance"/>
    <property type="evidence" value="ECO:0007669"/>
    <property type="project" value="InterPro"/>
</dbReference>
<evidence type="ECO:0000256" key="1">
    <source>
        <dbReference type="ARBA" id="ARBA00004123"/>
    </source>
</evidence>
<accession>A0A8B8HEZ8</accession>
<keyword evidence="9" id="KW-0233">DNA recombination</keyword>
<reference evidence="15" key="2">
    <citation type="submission" date="2025-04" db="UniProtKB">
        <authorList>
            <consortium name="RefSeq"/>
        </authorList>
    </citation>
    <scope>IDENTIFICATION</scope>
    <source>
        <strain evidence="15">DH4</strain>
        <tissue evidence="15">Whole body</tissue>
    </source>
</reference>
<comment type="subcellular location">
    <subcellularLocation>
        <location evidence="1">Nucleus</location>
    </subcellularLocation>
</comment>
<evidence type="ECO:0000256" key="9">
    <source>
        <dbReference type="ARBA" id="ARBA00023172"/>
    </source>
</evidence>
<protein>
    <submittedName>
        <fullName evidence="15">X-ray repair cross-complementing protein 5</fullName>
    </submittedName>
</protein>
<dbReference type="InterPro" id="IPR024193">
    <property type="entry name" value="Ku80"/>
</dbReference>
<keyword evidence="4" id="KW-0227">DNA damage</keyword>
<keyword evidence="6" id="KW-0347">Helicase</keyword>
<dbReference type="InterPro" id="IPR036465">
    <property type="entry name" value="vWFA_dom_sf"/>
</dbReference>
<dbReference type="RefSeq" id="XP_026301314.1">
    <property type="nucleotide sequence ID" value="XM_026445529.1"/>
</dbReference>
<dbReference type="SUPFAM" id="SSF53300">
    <property type="entry name" value="vWA-like"/>
    <property type="match status" value="1"/>
</dbReference>
<dbReference type="GO" id="GO:0003684">
    <property type="term" value="F:damaged DNA binding"/>
    <property type="evidence" value="ECO:0007669"/>
    <property type="project" value="InterPro"/>
</dbReference>
<dbReference type="GO" id="GO:0006310">
    <property type="term" value="P:DNA recombination"/>
    <property type="evidence" value="ECO:0007669"/>
    <property type="project" value="UniProtKB-KW"/>
</dbReference>
<dbReference type="GO" id="GO:0016787">
    <property type="term" value="F:hydrolase activity"/>
    <property type="evidence" value="ECO:0007669"/>
    <property type="project" value="UniProtKB-KW"/>
</dbReference>
<evidence type="ECO:0000259" key="12">
    <source>
        <dbReference type="SMART" id="SM00559"/>
    </source>
</evidence>
<evidence type="ECO:0000313" key="13">
    <source>
        <dbReference type="EnsemblMetazoa" id="XP_026301314"/>
    </source>
</evidence>
<keyword evidence="8" id="KW-0238">DNA-binding</keyword>
<dbReference type="CDD" id="cd00873">
    <property type="entry name" value="KU80"/>
    <property type="match status" value="1"/>
</dbReference>
<keyword evidence="11" id="KW-0539">Nucleus</keyword>
<dbReference type="SUPFAM" id="SSF100939">
    <property type="entry name" value="SPOC domain-like"/>
    <property type="match status" value="1"/>
</dbReference>
<dbReference type="Pfam" id="PF02735">
    <property type="entry name" value="Ku"/>
    <property type="match status" value="1"/>
</dbReference>
<evidence type="ECO:0000256" key="2">
    <source>
        <dbReference type="ARBA" id="ARBA00007726"/>
    </source>
</evidence>
<dbReference type="AlphaFoldDB" id="A0A7M7MV47"/>
<dbReference type="Gene3D" id="2.40.290.10">
    <property type="match status" value="1"/>
</dbReference>
<dbReference type="GO" id="GO:0003678">
    <property type="term" value="F:DNA helicase activity"/>
    <property type="evidence" value="ECO:0007669"/>
    <property type="project" value="InterPro"/>
</dbReference>
<keyword evidence="3" id="KW-0547">Nucleotide-binding</keyword>
<sequence>MSKRKESLVLLLNIGVTNPNIENNSSLFEKAKYIAQRKIEKMIFLKPKDEIAIMLMGSSITKNNLNSKYIEEFTDFQVPNWDFVRKCMNLKSTKYCYNWVEALYAAVEFIKQNVIDNSIRKIILMSDFNEETNIISKFEAKLIANKLFEEKIELITIAENLLHDKPLTSLNSSKKLLKDVHDQINGQHIIFDDAISCLKFYEQTSVKPLPSYYDLQLFDKKIPVVSYVKIDIEKFPTWKKAKGNQKLQSKIEYLDGQRNSYAKDEIIKGYKYGGTFIPVEKELEDKLSYKSEMKSYKIYGFTDKNNIDLEHFYKSATHVILPSSEESNVTKPFYSLVQAMHETNSVAIVRKVFRNNSTPRMVALFPCIDIPNEPWCLVEIELAFAEDQRLMESRPMKSIIKQLSNEQNKAVDNLINSLMLNDIQDSCEIDGNQYFLPGCVPNPAIQHRWHILSYRAINPDKPLPAMENYLKKILEAPLIKERSKSHVQNIAQLFRLENIDLKAKEKNDINEDNMQIDNSDSTKDCNKIEDKTDIENNSYKEDSILSLDTSDVDLDELAANI</sequence>
<dbReference type="GeneID" id="552750"/>
<evidence type="ECO:0000256" key="5">
    <source>
        <dbReference type="ARBA" id="ARBA00022801"/>
    </source>
</evidence>
<evidence type="ECO:0000256" key="6">
    <source>
        <dbReference type="ARBA" id="ARBA00022806"/>
    </source>
</evidence>
<dbReference type="EnsemblMetazoa" id="XM_026445529">
    <property type="protein sequence ID" value="XP_026301314"/>
    <property type="gene ID" value="LOC552750"/>
</dbReference>
<dbReference type="Gene3D" id="1.10.1600.10">
    <property type="match status" value="1"/>
</dbReference>
<dbReference type="SMART" id="SM00559">
    <property type="entry name" value="Ku78"/>
    <property type="match status" value="1"/>
</dbReference>
<name>A0A7M7MV47_APIME</name>
<evidence type="ECO:0000256" key="7">
    <source>
        <dbReference type="ARBA" id="ARBA00022840"/>
    </source>
</evidence>
<dbReference type="KEGG" id="ame:552750"/>
<dbReference type="Gene3D" id="3.40.50.410">
    <property type="entry name" value="von Willebrand factor, type A domain"/>
    <property type="match status" value="1"/>
</dbReference>
<keyword evidence="10" id="KW-0234">DNA repair</keyword>
<gene>
    <name evidence="15" type="primary">LOC552750</name>
</gene>
<dbReference type="Proteomes" id="UP000005203">
    <property type="component" value="Linkage group LG15"/>
</dbReference>
<evidence type="ECO:0000256" key="4">
    <source>
        <dbReference type="ARBA" id="ARBA00022763"/>
    </source>
</evidence>
<dbReference type="OMA" id="MASNKEC"/>
<evidence type="ECO:0000256" key="11">
    <source>
        <dbReference type="ARBA" id="ARBA00023242"/>
    </source>
</evidence>
<keyword evidence="7" id="KW-0067">ATP-binding</keyword>
<evidence type="ECO:0000256" key="10">
    <source>
        <dbReference type="ARBA" id="ARBA00023204"/>
    </source>
</evidence>
<dbReference type="InterPro" id="IPR006164">
    <property type="entry name" value="DNA_bd_Ku70/Ku80"/>
</dbReference>
<proteinExistence type="inferred from homology"/>
<dbReference type="GO" id="GO:0042162">
    <property type="term" value="F:telomeric DNA binding"/>
    <property type="evidence" value="ECO:0007669"/>
    <property type="project" value="InterPro"/>
</dbReference>
<organism evidence="13">
    <name type="scientific">Apis mellifera</name>
    <name type="common">Honeybee</name>
    <dbReference type="NCBI Taxonomy" id="7460"/>
    <lineage>
        <taxon>Eukaryota</taxon>
        <taxon>Metazoa</taxon>
        <taxon>Ecdysozoa</taxon>
        <taxon>Arthropoda</taxon>
        <taxon>Hexapoda</taxon>
        <taxon>Insecta</taxon>
        <taxon>Pterygota</taxon>
        <taxon>Neoptera</taxon>
        <taxon>Endopterygota</taxon>
        <taxon>Hymenoptera</taxon>
        <taxon>Apocrita</taxon>
        <taxon>Aculeata</taxon>
        <taxon>Apoidea</taxon>
        <taxon>Anthophila</taxon>
        <taxon>Apidae</taxon>
        <taxon>Apis</taxon>
    </lineage>
</organism>
<comment type="similarity">
    <text evidence="2">Belongs to the ku80 family.</text>
</comment>
<evidence type="ECO:0000256" key="8">
    <source>
        <dbReference type="ARBA" id="ARBA00023125"/>
    </source>
</evidence>
<dbReference type="GO" id="GO:0003690">
    <property type="term" value="F:double-stranded DNA binding"/>
    <property type="evidence" value="ECO:0007669"/>
    <property type="project" value="TreeGrafter"/>
</dbReference>
<evidence type="ECO:0000256" key="3">
    <source>
        <dbReference type="ARBA" id="ARBA00022741"/>
    </source>
</evidence>